<proteinExistence type="predicted"/>
<keyword evidence="1" id="KW-0472">Membrane</keyword>
<protein>
    <submittedName>
        <fullName evidence="2">Uncharacterized protein</fullName>
    </submittedName>
</protein>
<evidence type="ECO:0000256" key="1">
    <source>
        <dbReference type="SAM" id="Phobius"/>
    </source>
</evidence>
<evidence type="ECO:0000313" key="3">
    <source>
        <dbReference type="Proteomes" id="UP001054252"/>
    </source>
</evidence>
<accession>A0AAV5I7Y1</accession>
<reference evidence="2 3" key="1">
    <citation type="journal article" date="2021" name="Commun. Biol.">
        <title>The genome of Shorea leprosula (Dipterocarpaceae) highlights the ecological relevance of drought in aseasonal tropical rainforests.</title>
        <authorList>
            <person name="Ng K.K.S."/>
            <person name="Kobayashi M.J."/>
            <person name="Fawcett J.A."/>
            <person name="Hatakeyama M."/>
            <person name="Paape T."/>
            <person name="Ng C.H."/>
            <person name="Ang C.C."/>
            <person name="Tnah L.H."/>
            <person name="Lee C.T."/>
            <person name="Nishiyama T."/>
            <person name="Sese J."/>
            <person name="O'Brien M.J."/>
            <person name="Copetti D."/>
            <person name="Mohd Noor M.I."/>
            <person name="Ong R.C."/>
            <person name="Putra M."/>
            <person name="Sireger I.Z."/>
            <person name="Indrioko S."/>
            <person name="Kosugi Y."/>
            <person name="Izuno A."/>
            <person name="Isagi Y."/>
            <person name="Lee S.L."/>
            <person name="Shimizu K.K."/>
        </authorList>
    </citation>
    <scope>NUCLEOTIDE SEQUENCE [LARGE SCALE GENOMIC DNA]</scope>
    <source>
        <strain evidence="2">214</strain>
    </source>
</reference>
<keyword evidence="1" id="KW-0812">Transmembrane</keyword>
<sequence>MVSIPSYRTHLTSQHCRTLGPIPLSGRDSALFSRIRTVLRLLRWTVDIVAGWVFLGVVVRSLLGAGGKRDEIWVGGTWKSSSSLLICASTYSLVAILCNFAQF</sequence>
<feature type="transmembrane region" description="Helical" evidence="1">
    <location>
        <begin position="41"/>
        <end position="63"/>
    </location>
</feature>
<dbReference type="AlphaFoldDB" id="A0AAV5I7Y1"/>
<feature type="transmembrane region" description="Helical" evidence="1">
    <location>
        <begin position="83"/>
        <end position="101"/>
    </location>
</feature>
<keyword evidence="1" id="KW-1133">Transmembrane helix</keyword>
<name>A0AAV5I7Y1_9ROSI</name>
<comment type="caution">
    <text evidence="2">The sequence shown here is derived from an EMBL/GenBank/DDBJ whole genome shotgun (WGS) entry which is preliminary data.</text>
</comment>
<keyword evidence="3" id="KW-1185">Reference proteome</keyword>
<gene>
    <name evidence="2" type="ORF">SLEP1_g10378</name>
</gene>
<dbReference type="Proteomes" id="UP001054252">
    <property type="component" value="Unassembled WGS sequence"/>
</dbReference>
<dbReference type="EMBL" id="BPVZ01000011">
    <property type="protein sequence ID" value="GKU97208.1"/>
    <property type="molecule type" value="Genomic_DNA"/>
</dbReference>
<evidence type="ECO:0000313" key="2">
    <source>
        <dbReference type="EMBL" id="GKU97208.1"/>
    </source>
</evidence>
<organism evidence="2 3">
    <name type="scientific">Rubroshorea leprosula</name>
    <dbReference type="NCBI Taxonomy" id="152421"/>
    <lineage>
        <taxon>Eukaryota</taxon>
        <taxon>Viridiplantae</taxon>
        <taxon>Streptophyta</taxon>
        <taxon>Embryophyta</taxon>
        <taxon>Tracheophyta</taxon>
        <taxon>Spermatophyta</taxon>
        <taxon>Magnoliopsida</taxon>
        <taxon>eudicotyledons</taxon>
        <taxon>Gunneridae</taxon>
        <taxon>Pentapetalae</taxon>
        <taxon>rosids</taxon>
        <taxon>malvids</taxon>
        <taxon>Malvales</taxon>
        <taxon>Dipterocarpaceae</taxon>
        <taxon>Rubroshorea</taxon>
    </lineage>
</organism>